<dbReference type="OrthoDB" id="3553147at2759"/>
<organism evidence="2 3">
    <name type="scientific">Cadophora malorum</name>
    <dbReference type="NCBI Taxonomy" id="108018"/>
    <lineage>
        <taxon>Eukaryota</taxon>
        <taxon>Fungi</taxon>
        <taxon>Dikarya</taxon>
        <taxon>Ascomycota</taxon>
        <taxon>Pezizomycotina</taxon>
        <taxon>Leotiomycetes</taxon>
        <taxon>Helotiales</taxon>
        <taxon>Ploettnerulaceae</taxon>
        <taxon>Cadophora</taxon>
    </lineage>
</organism>
<dbReference type="PANTHER" id="PTHR24148:SF64">
    <property type="entry name" value="HETEROKARYON INCOMPATIBILITY DOMAIN-CONTAINING PROTEIN"/>
    <property type="match status" value="1"/>
</dbReference>
<accession>A0A8H7T9H5</accession>
<dbReference type="Pfam" id="PF06985">
    <property type="entry name" value="HET"/>
    <property type="match status" value="1"/>
</dbReference>
<proteinExistence type="predicted"/>
<reference evidence="2" key="1">
    <citation type="submission" date="2021-02" db="EMBL/GenBank/DDBJ databases">
        <title>Genome sequence Cadophora malorum strain M34.</title>
        <authorList>
            <person name="Stefanovic E."/>
            <person name="Vu D."/>
            <person name="Scully C."/>
            <person name="Dijksterhuis J."/>
            <person name="Roader J."/>
            <person name="Houbraken J."/>
        </authorList>
    </citation>
    <scope>NUCLEOTIDE SEQUENCE</scope>
    <source>
        <strain evidence="2">M34</strain>
    </source>
</reference>
<dbReference type="PANTHER" id="PTHR24148">
    <property type="entry name" value="ANKYRIN REPEAT DOMAIN-CONTAINING PROTEIN 39 HOMOLOG-RELATED"/>
    <property type="match status" value="1"/>
</dbReference>
<dbReference type="Proteomes" id="UP000664132">
    <property type="component" value="Unassembled WGS sequence"/>
</dbReference>
<dbReference type="InterPro" id="IPR052895">
    <property type="entry name" value="HetReg/Transcr_Mod"/>
</dbReference>
<dbReference type="InterPro" id="IPR010730">
    <property type="entry name" value="HET"/>
</dbReference>
<feature type="domain" description="Heterokaryon incompatibility" evidence="1">
    <location>
        <begin position="69"/>
        <end position="226"/>
    </location>
</feature>
<name>A0A8H7T9H5_9HELO</name>
<dbReference type="Pfam" id="PF26639">
    <property type="entry name" value="Het-6_barrel"/>
    <property type="match status" value="1"/>
</dbReference>
<comment type="caution">
    <text evidence="2">The sequence shown here is derived from an EMBL/GenBank/DDBJ whole genome shotgun (WGS) entry which is preliminary data.</text>
</comment>
<evidence type="ECO:0000313" key="3">
    <source>
        <dbReference type="Proteomes" id="UP000664132"/>
    </source>
</evidence>
<sequence>MNDHSVETDTSLHRQFLRHPISTRKYQYTPLSKTTFEIRLLELLPASISTEIRVSINIFSFDEGTLPDYEALSYTWGSVKSPQEISVGIDASHTLTVTRNLAEALPYLRFKDKPRTLWIDAASINQQDLKERSHQVQRMVDIYCRARRVIVWLGKESDDSSLAVDCVRTLSSKIEIDPGTMKVLPRTNESHWLDWKSKLPFDVEQTKAITSFCNRDWFRRLWIWQEVRCARDIEVLCGHDSLSWQDVQVLGYFALHKPWEQSFYDNMSRITRFLLFNLCGLVESNSFFALVDQTKHCLCADPRDRIYALTSMATERNIQVEPDYENPVSEVYRSFVIDYIRCHKNLKVLTQAGSRKGIGNGLPSWVPDFSTARNAIPFTMTHASGNSVSSFSFPDEGTLNVTGVVISQIFSCEPCRLHNTSDVKPEQVRRELIRMMREMRIRGNVEWDQNQLHNLYQALFSGAFAENYFPPLSNEEAVTASRIEELLHRLLMLEYNSDETLAQLSVSETLVIETVAAFLLDRSVALSYKGTIALAPEHTQAGDVMTVLLGCDSPMVLRPLGAGRYMVVGEAFYDGAMYGELILGPFPEGCRPVWQYSDESRTYLISFLDCDTGKLQLDDPRLEGVPQLTHDSGEDMGSCDPRLSTEFFRNRGIKMETLTLV</sequence>
<keyword evidence="3" id="KW-1185">Reference proteome</keyword>
<gene>
    <name evidence="2" type="ORF">IFR04_011420</name>
</gene>
<dbReference type="AlphaFoldDB" id="A0A8H7T9H5"/>
<evidence type="ECO:0000259" key="1">
    <source>
        <dbReference type="Pfam" id="PF06985"/>
    </source>
</evidence>
<evidence type="ECO:0000313" key="2">
    <source>
        <dbReference type="EMBL" id="KAG4415426.1"/>
    </source>
</evidence>
<dbReference type="EMBL" id="JAFJYH010000222">
    <property type="protein sequence ID" value="KAG4415426.1"/>
    <property type="molecule type" value="Genomic_DNA"/>
</dbReference>
<protein>
    <recommendedName>
        <fullName evidence="1">Heterokaryon incompatibility domain-containing protein</fullName>
    </recommendedName>
</protein>